<dbReference type="AlphaFoldDB" id="A0A934U627"/>
<evidence type="ECO:0000256" key="1">
    <source>
        <dbReference type="ARBA" id="ARBA00023002"/>
    </source>
</evidence>
<comment type="caution">
    <text evidence="3">The sequence shown here is derived from an EMBL/GenBank/DDBJ whole genome shotgun (WGS) entry which is preliminary data.</text>
</comment>
<evidence type="ECO:0000259" key="2">
    <source>
        <dbReference type="Pfam" id="PF01494"/>
    </source>
</evidence>
<keyword evidence="1" id="KW-0560">Oxidoreductase</keyword>
<feature type="domain" description="FAD-binding" evidence="2">
    <location>
        <begin position="7"/>
        <end position="347"/>
    </location>
</feature>
<accession>A0A934U627</accession>
<reference evidence="3" key="1">
    <citation type="submission" date="2020-12" db="EMBL/GenBank/DDBJ databases">
        <title>Antrihabitans popcorni sp. nov. and Antrihabitans auranticaus sp. nov., isolated from a larva cave.</title>
        <authorList>
            <person name="Lee S.D."/>
            <person name="Kim I.S."/>
        </authorList>
    </citation>
    <scope>NUCLEOTIDE SEQUENCE</scope>
    <source>
        <strain evidence="3">YC3-6</strain>
    </source>
</reference>
<evidence type="ECO:0000313" key="4">
    <source>
        <dbReference type="Proteomes" id="UP000655868"/>
    </source>
</evidence>
<proteinExistence type="predicted"/>
<name>A0A934U627_9NOCA</name>
<dbReference type="InterPro" id="IPR050631">
    <property type="entry name" value="PheA/TfdB_FAD_monoxygenase"/>
</dbReference>
<dbReference type="GO" id="GO:0019622">
    <property type="term" value="P:3-(3-hydroxy)phenylpropionate catabolic process"/>
    <property type="evidence" value="ECO:0007669"/>
    <property type="project" value="TreeGrafter"/>
</dbReference>
<dbReference type="Gene3D" id="3.50.50.60">
    <property type="entry name" value="FAD/NAD(P)-binding domain"/>
    <property type="match status" value="1"/>
</dbReference>
<sequence>MTTNPFPVAIVGAGPTGVTAATLLGQYGIECLLLDRWTDVYPQPRAVHLDDEICRILARLGVYEDFVAISRPANGLRLLDSHMRLLAEFRRDTACSEHGYAKANMFDQPDLEAVLRSNLGRYRSVTLRGNSEVVGMARNGDLTTVVFADRATGEQHRVTARYVLGCDGANSVVRAAIGSTMRDLKFEQRWLVVDIATVAELNQWEGVHQVCDPIRAATYMRIGATRYRWEFRLLPHESAADYSDIAALQPLIAPWTGRVLADQLTLIRVAEYTFRAQLADQWRSDNIFLLGDAAHLTPPFIGQGMGAGLRDAMNLSWKLAGVLAGTLPASALDTYETERKPHARTMILLARTIGTAMTAGGRPGEVLRRAIAPRLRHVPGLKSKIVDGATPALSHTDLVLKPYLPLQLAGTLCPNPELDGRRFDAVVRGRFAVVTAQRPSDAQRRDLEQRGAVVVTAGRGSDLDTWLQSRRATVAIVRPDHTVMWAGRDLHTLSARLPTFVVGDHAPTPTNAQGRPQ</sequence>
<dbReference type="InterPro" id="IPR002938">
    <property type="entry name" value="FAD-bd"/>
</dbReference>
<dbReference type="InterPro" id="IPR036188">
    <property type="entry name" value="FAD/NAD-bd_sf"/>
</dbReference>
<dbReference type="Gene3D" id="3.30.70.2450">
    <property type="match status" value="1"/>
</dbReference>
<dbReference type="NCBIfam" id="NF004829">
    <property type="entry name" value="PRK06183.1-3"/>
    <property type="match status" value="1"/>
</dbReference>
<dbReference type="GO" id="GO:0008688">
    <property type="term" value="F:3-(3-hydroxyphenyl)propionate hydroxylase activity"/>
    <property type="evidence" value="ECO:0007669"/>
    <property type="project" value="TreeGrafter"/>
</dbReference>
<keyword evidence="4" id="KW-1185">Reference proteome</keyword>
<dbReference type="Pfam" id="PF01494">
    <property type="entry name" value="FAD_binding_3"/>
    <property type="match status" value="1"/>
</dbReference>
<protein>
    <submittedName>
        <fullName evidence="3">Bifunctional 3-(3-hydroxy-phenyl)propionate/3-hydroxycinnamic acid hydroxylase</fullName>
    </submittedName>
</protein>
<dbReference type="EMBL" id="JAEMNV010000009">
    <property type="protein sequence ID" value="MBJ8341972.1"/>
    <property type="molecule type" value="Genomic_DNA"/>
</dbReference>
<gene>
    <name evidence="3" type="ORF">JGU71_24090</name>
</gene>
<dbReference type="PANTHER" id="PTHR43476:SF3">
    <property type="entry name" value="FAD-BINDING MONOOXYGENASE"/>
    <property type="match status" value="1"/>
</dbReference>
<dbReference type="PRINTS" id="PR00420">
    <property type="entry name" value="RNGMNOXGNASE"/>
</dbReference>
<dbReference type="Proteomes" id="UP000655868">
    <property type="component" value="Unassembled WGS sequence"/>
</dbReference>
<dbReference type="SUPFAM" id="SSF51905">
    <property type="entry name" value="FAD/NAD(P)-binding domain"/>
    <property type="match status" value="1"/>
</dbReference>
<dbReference type="GO" id="GO:0071949">
    <property type="term" value="F:FAD binding"/>
    <property type="evidence" value="ECO:0007669"/>
    <property type="project" value="InterPro"/>
</dbReference>
<organism evidence="3 4">
    <name type="scientific">Antrihabitans stalagmiti</name>
    <dbReference type="NCBI Taxonomy" id="2799499"/>
    <lineage>
        <taxon>Bacteria</taxon>
        <taxon>Bacillati</taxon>
        <taxon>Actinomycetota</taxon>
        <taxon>Actinomycetes</taxon>
        <taxon>Mycobacteriales</taxon>
        <taxon>Nocardiaceae</taxon>
        <taxon>Antrihabitans</taxon>
    </lineage>
</organism>
<dbReference type="RefSeq" id="WP_199707124.1">
    <property type="nucleotide sequence ID" value="NZ_JAEMNV010000009.1"/>
</dbReference>
<dbReference type="PANTHER" id="PTHR43476">
    <property type="entry name" value="3-(3-HYDROXY-PHENYL)PROPIONATE/3-HYDROXYCINNAMIC ACID HYDROXYLASE"/>
    <property type="match status" value="1"/>
</dbReference>
<evidence type="ECO:0000313" key="3">
    <source>
        <dbReference type="EMBL" id="MBJ8341972.1"/>
    </source>
</evidence>